<organism evidence="3 4">
    <name type="scientific">Candidatus Woesebacteria bacterium GW2011_GWC2_31_9</name>
    <dbReference type="NCBI Taxonomy" id="1618586"/>
    <lineage>
        <taxon>Bacteria</taxon>
        <taxon>Candidatus Woeseibacteriota</taxon>
    </lineage>
</organism>
<feature type="non-terminal residue" evidence="3">
    <location>
        <position position="226"/>
    </location>
</feature>
<proteinExistence type="predicted"/>
<evidence type="ECO:0000313" key="4">
    <source>
        <dbReference type="Proteomes" id="UP000034803"/>
    </source>
</evidence>
<dbReference type="AlphaFoldDB" id="A0A0F9YHQ2"/>
<feature type="compositionally biased region" description="Low complexity" evidence="1">
    <location>
        <begin position="77"/>
        <end position="112"/>
    </location>
</feature>
<feature type="compositionally biased region" description="Low complexity" evidence="1">
    <location>
        <begin position="35"/>
        <end position="52"/>
    </location>
</feature>
<feature type="signal peptide" evidence="2">
    <location>
        <begin position="1"/>
        <end position="31"/>
    </location>
</feature>
<reference evidence="3 4" key="1">
    <citation type="journal article" date="2015" name="Nature">
        <title>rRNA introns, odd ribosomes, and small enigmatic genomes across a large radiation of phyla.</title>
        <authorList>
            <person name="Brown C.T."/>
            <person name="Hug L.A."/>
            <person name="Thomas B.C."/>
            <person name="Sharon I."/>
            <person name="Castelle C.J."/>
            <person name="Singh A."/>
            <person name="Wilkins M.J."/>
            <person name="Williams K.H."/>
            <person name="Banfield J.F."/>
        </authorList>
    </citation>
    <scope>NUCLEOTIDE SEQUENCE [LARGE SCALE GENOMIC DNA]</scope>
</reference>
<evidence type="ECO:0000256" key="2">
    <source>
        <dbReference type="SAM" id="SignalP"/>
    </source>
</evidence>
<accession>A0A0F9YHQ2</accession>
<evidence type="ECO:0000313" key="3">
    <source>
        <dbReference type="EMBL" id="KKP30938.1"/>
    </source>
</evidence>
<dbReference type="EMBL" id="LBOI01000020">
    <property type="protein sequence ID" value="KKP30938.1"/>
    <property type="molecule type" value="Genomic_DNA"/>
</dbReference>
<comment type="caution">
    <text evidence="3">The sequence shown here is derived from an EMBL/GenBank/DDBJ whole genome shotgun (WGS) entry which is preliminary data.</text>
</comment>
<keyword evidence="2" id="KW-0732">Signal</keyword>
<sequence>MKEKLLRRLVSAISTFSLLFNSLFTPLAVLAQEASPTSEPTPTTIEETASPSAEPTVEATISATTEPTKVPGETILPTENPTQEPTQQTQEEQVQTNEPTGSSPSSTTSPSPEVKAVTTENVELDAIILDNTKSTSLNEFDFSIQQDGSATLITDKADYAPTDTALITGNGFVPNKEYTIEITSTTGNFKFSDKVTSDESGGLFYPYQLDGTYRPDYKVEVKNINS</sequence>
<dbReference type="Proteomes" id="UP000034803">
    <property type="component" value="Unassembled WGS sequence"/>
</dbReference>
<feature type="chain" id="PRO_5002530222" evidence="2">
    <location>
        <begin position="32"/>
        <end position="226"/>
    </location>
</feature>
<protein>
    <submittedName>
        <fullName evidence="3">Uncharacterized protein</fullName>
    </submittedName>
</protein>
<feature type="region of interest" description="Disordered" evidence="1">
    <location>
        <begin position="35"/>
        <end position="116"/>
    </location>
</feature>
<gene>
    <name evidence="3" type="ORF">UR21_C0020G0033</name>
</gene>
<evidence type="ECO:0000256" key="1">
    <source>
        <dbReference type="SAM" id="MobiDB-lite"/>
    </source>
</evidence>
<name>A0A0F9YHQ2_9BACT</name>